<evidence type="ECO:0000313" key="3">
    <source>
        <dbReference type="Proteomes" id="UP000189911"/>
    </source>
</evidence>
<dbReference type="AlphaFoldDB" id="A0A1G4KM32"/>
<reference evidence="3" key="1">
    <citation type="submission" date="2016-03" db="EMBL/GenBank/DDBJ databases">
        <authorList>
            <person name="Devillers Hugo."/>
        </authorList>
    </citation>
    <scope>NUCLEOTIDE SEQUENCE [LARGE SCALE GENOMIC DNA]</scope>
</reference>
<organism evidence="2 3">
    <name type="scientific">Lachancea nothofagi CBS 11611</name>
    <dbReference type="NCBI Taxonomy" id="1266666"/>
    <lineage>
        <taxon>Eukaryota</taxon>
        <taxon>Fungi</taxon>
        <taxon>Dikarya</taxon>
        <taxon>Ascomycota</taxon>
        <taxon>Saccharomycotina</taxon>
        <taxon>Saccharomycetes</taxon>
        <taxon>Saccharomycetales</taxon>
        <taxon>Saccharomycetaceae</taxon>
        <taxon>Lachancea</taxon>
    </lineage>
</organism>
<feature type="transmembrane region" description="Helical" evidence="1">
    <location>
        <begin position="6"/>
        <end position="28"/>
    </location>
</feature>
<dbReference type="OrthoDB" id="4138492at2759"/>
<name>A0A1G4KM32_9SACH</name>
<accession>A0A1G4KM32</accession>
<proteinExistence type="predicted"/>
<evidence type="ECO:0000313" key="2">
    <source>
        <dbReference type="EMBL" id="SCV05557.1"/>
    </source>
</evidence>
<dbReference type="Proteomes" id="UP000189911">
    <property type="component" value="Chromosome H"/>
</dbReference>
<sequence>MLYLDLKVVFTVVALLIATAIIACKVIVETKRDLHPIALGEQANVGPTRKENETAIYRNFTVPPGFPLTTGMGLSMGYRLRNGNFGDIWSSIMSLSNENYVEIDNQKHSLGELNAIAKHLCHTLMPENETGRLGISSSVYKYPGFALTIAGFMGSLRGLVPVILHSVPRSKQNLDALAIESWDTFHQMNGSHEWYKMVIVCNSTKGQRPNAQLNNVVTWEELISELEEDQQFEYAPPKDNSHDSKVIFLSSSPYGFYSSFTHMALVSSIAAYIKSFPMDNELSGKDHLSIVVEEKTDSYDPTQIMPKLLATLLHGGSASILSPPSGQQLDQCMNKSTTLLQIAQNSPLLDSLLDQSWNLPQRLKLAWASNLLSEGVFTSSALAWPSLKNLRCVYLADQVKDVKSVITMHFTTINSDHAPKKSRSTETLNRMRALLGSRVVVELYSPYVVLGPIASTNFFDYRVFPSQVDSKLTKYGPICTSLEAKLVKAENSPQYLVTDRQGMLCIRGFTIGRPVEEHRQKTAFEIVEKFDGGEGWMPMVGVFCLWGKDGCLYEFK</sequence>
<keyword evidence="1" id="KW-0812">Transmembrane</keyword>
<keyword evidence="1" id="KW-1133">Transmembrane helix</keyword>
<dbReference type="PROSITE" id="PS51257">
    <property type="entry name" value="PROKAR_LIPOPROTEIN"/>
    <property type="match status" value="1"/>
</dbReference>
<keyword evidence="1" id="KW-0472">Membrane</keyword>
<dbReference type="EMBL" id="LT598447">
    <property type="protein sequence ID" value="SCV05557.1"/>
    <property type="molecule type" value="Genomic_DNA"/>
</dbReference>
<protein>
    <submittedName>
        <fullName evidence="2">LANO_0H10110g1_1</fullName>
    </submittedName>
</protein>
<keyword evidence="3" id="KW-1185">Reference proteome</keyword>
<evidence type="ECO:0000256" key="1">
    <source>
        <dbReference type="SAM" id="Phobius"/>
    </source>
</evidence>
<gene>
    <name evidence="2" type="ORF">LANO_0H10110G</name>
</gene>